<dbReference type="SMART" id="SM00256">
    <property type="entry name" value="FBOX"/>
    <property type="match status" value="1"/>
</dbReference>
<sequence>MSSTSGIMEELNTSEINCTCLPAESLVNILQYLDYRDLVSCIKTCQRLRSIACDDILWRRQCQFWFLQNECHEGLSWKQQFEQLFNEYGHSIHCYKQIKKAWSQIENYMREKCPQIWATVQGPVSEQELDEAERALECQFPVDFRLSYRLHNGQEFGRMVAGLMGSSKVSGHIRSDKLLSLEMIIESQQDGELQGCIPLTFCVTSHSAQFICVSSGRGVEPGTVFYPSPNNLDGERTDFFISGRTFTEWICTYAQQLENNLYPLIDGNVFKFYHEPSCLAVTEGIFTVKAATCFMPELSTVNPPHFFFAYRITMSMDKNADPYHSCQLMTRHWIVTDENGKEEVVHGPGVVGEFPVMRPGAEYTWISCTTFSTKYGNMKGYYTMKNLKTGSAFEIQCPVYHMKCLPYITSEQREEEIQAAKSNTASTMEEMLCVANLMDTCIR</sequence>
<dbReference type="InterPro" id="IPR018958">
    <property type="entry name" value="Knr4/Smi1-like_dom"/>
</dbReference>
<evidence type="ECO:0000259" key="4">
    <source>
        <dbReference type="PROSITE" id="PS51087"/>
    </source>
</evidence>
<name>A0ABD3XCW7_SINWO</name>
<dbReference type="SMART" id="SM00860">
    <property type="entry name" value="SMI1_KNR4"/>
    <property type="match status" value="1"/>
</dbReference>
<evidence type="ECO:0000256" key="1">
    <source>
        <dbReference type="ARBA" id="ARBA00004906"/>
    </source>
</evidence>
<gene>
    <name evidence="5" type="ORF">ACJMK2_030336</name>
</gene>
<dbReference type="SUPFAM" id="SSF160631">
    <property type="entry name" value="SMI1/KNR4-like"/>
    <property type="match status" value="1"/>
</dbReference>
<dbReference type="InterPro" id="IPR007474">
    <property type="entry name" value="ApaG_domain"/>
</dbReference>
<dbReference type="InterPro" id="IPR052121">
    <property type="entry name" value="F-box_SCF_Substrate_Recog"/>
</dbReference>
<comment type="caution">
    <text evidence="5">The sequence shown here is derived from an EMBL/GenBank/DDBJ whole genome shotgun (WGS) entry which is preliminary data.</text>
</comment>
<evidence type="ECO:0000259" key="3">
    <source>
        <dbReference type="PROSITE" id="PS50181"/>
    </source>
</evidence>
<dbReference type="EMBL" id="JBJQND010000003">
    <property type="protein sequence ID" value="KAL3884114.1"/>
    <property type="molecule type" value="Genomic_DNA"/>
</dbReference>
<evidence type="ECO:0000256" key="2">
    <source>
        <dbReference type="ARBA" id="ARBA00022786"/>
    </source>
</evidence>
<evidence type="ECO:0008006" key="7">
    <source>
        <dbReference type="Google" id="ProtNLM"/>
    </source>
</evidence>
<dbReference type="SUPFAM" id="SSF110069">
    <property type="entry name" value="ApaG-like"/>
    <property type="match status" value="1"/>
</dbReference>
<proteinExistence type="predicted"/>
<dbReference type="InterPro" id="IPR036767">
    <property type="entry name" value="ApaG_sf"/>
</dbReference>
<dbReference type="PANTHER" id="PTHR46550">
    <property type="entry name" value="F-BOX ONLY PROTEIN 3"/>
    <property type="match status" value="1"/>
</dbReference>
<evidence type="ECO:0000313" key="5">
    <source>
        <dbReference type="EMBL" id="KAL3884114.1"/>
    </source>
</evidence>
<dbReference type="InterPro" id="IPR001810">
    <property type="entry name" value="F-box_dom"/>
</dbReference>
<reference evidence="5 6" key="1">
    <citation type="submission" date="2024-11" db="EMBL/GenBank/DDBJ databases">
        <title>Chromosome-level genome assembly of the freshwater bivalve Anodonta woodiana.</title>
        <authorList>
            <person name="Chen X."/>
        </authorList>
    </citation>
    <scope>NUCLEOTIDE SEQUENCE [LARGE SCALE GENOMIC DNA]</scope>
    <source>
        <strain evidence="5">MN2024</strain>
        <tissue evidence="5">Gills</tissue>
    </source>
</reference>
<keyword evidence="6" id="KW-1185">Reference proteome</keyword>
<dbReference type="Pfam" id="PF04379">
    <property type="entry name" value="DUF525"/>
    <property type="match status" value="1"/>
</dbReference>
<dbReference type="Gene3D" id="2.60.40.1470">
    <property type="entry name" value="ApaG domain"/>
    <property type="match status" value="1"/>
</dbReference>
<dbReference type="PROSITE" id="PS51087">
    <property type="entry name" value="APAG"/>
    <property type="match status" value="1"/>
</dbReference>
<organism evidence="5 6">
    <name type="scientific">Sinanodonta woodiana</name>
    <name type="common">Chinese pond mussel</name>
    <name type="synonym">Anodonta woodiana</name>
    <dbReference type="NCBI Taxonomy" id="1069815"/>
    <lineage>
        <taxon>Eukaryota</taxon>
        <taxon>Metazoa</taxon>
        <taxon>Spiralia</taxon>
        <taxon>Lophotrochozoa</taxon>
        <taxon>Mollusca</taxon>
        <taxon>Bivalvia</taxon>
        <taxon>Autobranchia</taxon>
        <taxon>Heteroconchia</taxon>
        <taxon>Palaeoheterodonta</taxon>
        <taxon>Unionida</taxon>
        <taxon>Unionoidea</taxon>
        <taxon>Unionidae</taxon>
        <taxon>Unioninae</taxon>
        <taxon>Sinanodonta</taxon>
    </lineage>
</organism>
<dbReference type="Proteomes" id="UP001634394">
    <property type="component" value="Unassembled WGS sequence"/>
</dbReference>
<dbReference type="PANTHER" id="PTHR46550:SF1">
    <property type="entry name" value="F-BOX PROTEIN 3"/>
    <property type="match status" value="1"/>
</dbReference>
<dbReference type="InterPro" id="IPR037883">
    <property type="entry name" value="Knr4/Smi1-like_sf"/>
</dbReference>
<accession>A0ABD3XCW7</accession>
<evidence type="ECO:0000313" key="6">
    <source>
        <dbReference type="Proteomes" id="UP001634394"/>
    </source>
</evidence>
<dbReference type="InterPro" id="IPR036047">
    <property type="entry name" value="F-box-like_dom_sf"/>
</dbReference>
<dbReference type="Gene3D" id="1.20.1280.50">
    <property type="match status" value="1"/>
</dbReference>
<dbReference type="PROSITE" id="PS50181">
    <property type="entry name" value="FBOX"/>
    <property type="match status" value="1"/>
</dbReference>
<protein>
    <recommendedName>
        <fullName evidence="7">F-box protein 3</fullName>
    </recommendedName>
</protein>
<dbReference type="Gene3D" id="3.40.1580.10">
    <property type="entry name" value="SMI1/KNR4-like"/>
    <property type="match status" value="1"/>
</dbReference>
<keyword evidence="2" id="KW-0833">Ubl conjugation pathway</keyword>
<dbReference type="SUPFAM" id="SSF81383">
    <property type="entry name" value="F-box domain"/>
    <property type="match status" value="1"/>
</dbReference>
<dbReference type="Pfam" id="PF12937">
    <property type="entry name" value="F-box-like"/>
    <property type="match status" value="1"/>
</dbReference>
<feature type="domain" description="ApaG" evidence="4">
    <location>
        <begin position="280"/>
        <end position="409"/>
    </location>
</feature>
<dbReference type="Pfam" id="PF09346">
    <property type="entry name" value="SMI1_KNR4"/>
    <property type="match status" value="1"/>
</dbReference>
<feature type="domain" description="F-box" evidence="3">
    <location>
        <begin position="15"/>
        <end position="61"/>
    </location>
</feature>
<comment type="pathway">
    <text evidence="1">Protein modification; protein ubiquitination.</text>
</comment>
<dbReference type="AlphaFoldDB" id="A0ABD3XCW7"/>